<evidence type="ECO:0000313" key="2">
    <source>
        <dbReference type="Proteomes" id="UP000789525"/>
    </source>
</evidence>
<keyword evidence="2" id="KW-1185">Reference proteome</keyword>
<sequence>TVVDAPLKYGRESIIARAIKRHKSMISTRKKQFAAVLKGGPESDSLALEFALSARYPQLDGYESKSTTIYRSSRKLKAKNKDSQPFSSYMAVGTAPNGQFTFSCPCSSKYEFLEDKPTRSKHLPS</sequence>
<accession>A0ACA9QYK3</accession>
<reference evidence="1" key="1">
    <citation type="submission" date="2021-06" db="EMBL/GenBank/DDBJ databases">
        <authorList>
            <person name="Kallberg Y."/>
            <person name="Tangrot J."/>
            <person name="Rosling A."/>
        </authorList>
    </citation>
    <scope>NUCLEOTIDE SEQUENCE</scope>
    <source>
        <strain evidence="1">CL356</strain>
    </source>
</reference>
<organism evidence="1 2">
    <name type="scientific">Acaulospora colombiana</name>
    <dbReference type="NCBI Taxonomy" id="27376"/>
    <lineage>
        <taxon>Eukaryota</taxon>
        <taxon>Fungi</taxon>
        <taxon>Fungi incertae sedis</taxon>
        <taxon>Mucoromycota</taxon>
        <taxon>Glomeromycotina</taxon>
        <taxon>Glomeromycetes</taxon>
        <taxon>Diversisporales</taxon>
        <taxon>Acaulosporaceae</taxon>
        <taxon>Acaulospora</taxon>
    </lineage>
</organism>
<feature type="non-terminal residue" evidence="1">
    <location>
        <position position="1"/>
    </location>
</feature>
<proteinExistence type="predicted"/>
<dbReference type="Proteomes" id="UP000789525">
    <property type="component" value="Unassembled WGS sequence"/>
</dbReference>
<protein>
    <submittedName>
        <fullName evidence="1">7272_t:CDS:1</fullName>
    </submittedName>
</protein>
<name>A0ACA9QYK3_9GLOM</name>
<dbReference type="EMBL" id="CAJVPT010063877">
    <property type="protein sequence ID" value="CAG8769410.1"/>
    <property type="molecule type" value="Genomic_DNA"/>
</dbReference>
<gene>
    <name evidence="1" type="ORF">ACOLOM_LOCUS13679</name>
</gene>
<comment type="caution">
    <text evidence="1">The sequence shown here is derived from an EMBL/GenBank/DDBJ whole genome shotgun (WGS) entry which is preliminary data.</text>
</comment>
<evidence type="ECO:0000313" key="1">
    <source>
        <dbReference type="EMBL" id="CAG8769410.1"/>
    </source>
</evidence>